<proteinExistence type="inferred from homology"/>
<evidence type="ECO:0000256" key="4">
    <source>
        <dbReference type="ARBA" id="ARBA00022448"/>
    </source>
</evidence>
<dbReference type="InterPro" id="IPR023632">
    <property type="entry name" value="ATP_synth_F1_gsu_CS"/>
</dbReference>
<keyword evidence="12" id="KW-1185">Reference proteome</keyword>
<accession>A0A1W6N3I2</accession>
<dbReference type="InterPro" id="IPR000131">
    <property type="entry name" value="ATP_synth_F1_gsu"/>
</dbReference>
<dbReference type="HAMAP" id="MF_00815">
    <property type="entry name" value="ATP_synth_gamma_bact"/>
    <property type="match status" value="1"/>
</dbReference>
<keyword evidence="10" id="KW-1003">Cell membrane</keyword>
<evidence type="ECO:0000256" key="8">
    <source>
        <dbReference type="ARBA" id="ARBA00023196"/>
    </source>
</evidence>
<evidence type="ECO:0000256" key="7">
    <source>
        <dbReference type="ARBA" id="ARBA00023136"/>
    </source>
</evidence>
<dbReference type="AlphaFoldDB" id="A0A1W6N3I2"/>
<dbReference type="GO" id="GO:0005886">
    <property type="term" value="C:plasma membrane"/>
    <property type="evidence" value="ECO:0007669"/>
    <property type="project" value="UniProtKB-SubCell"/>
</dbReference>
<keyword evidence="4 10" id="KW-0813">Transport</keyword>
<comment type="similarity">
    <text evidence="3 10">Belongs to the ATPase gamma chain family.</text>
</comment>
<dbReference type="PRINTS" id="PR00126">
    <property type="entry name" value="ATPASEGAMMA"/>
</dbReference>
<comment type="subcellular location">
    <subcellularLocation>
        <location evidence="10">Cell membrane</location>
        <topology evidence="10">Peripheral membrane protein</topology>
    </subcellularLocation>
    <subcellularLocation>
        <location evidence="2">Membrane</location>
        <topology evidence="2">Peripheral membrane protein</topology>
    </subcellularLocation>
</comment>
<evidence type="ECO:0000256" key="6">
    <source>
        <dbReference type="ARBA" id="ARBA00023065"/>
    </source>
</evidence>
<dbReference type="SUPFAM" id="SSF52943">
    <property type="entry name" value="ATP synthase (F1-ATPase), gamma subunit"/>
    <property type="match status" value="1"/>
</dbReference>
<dbReference type="EMBL" id="CP008743">
    <property type="protein sequence ID" value="ARN84447.1"/>
    <property type="molecule type" value="Genomic_DNA"/>
</dbReference>
<dbReference type="KEGG" id="naf:GQ61_02925"/>
<dbReference type="Gene3D" id="3.40.1380.10">
    <property type="match status" value="1"/>
</dbReference>
<reference evidence="11 12" key="1">
    <citation type="submission" date="2014-06" db="EMBL/GenBank/DDBJ databases">
        <title>The genome of the endonuclear symbiont Nucleicultrix amoebiphila.</title>
        <authorList>
            <person name="Schulz F."/>
            <person name="Horn M."/>
        </authorList>
    </citation>
    <scope>NUCLEOTIDE SEQUENCE [LARGE SCALE GENOMIC DNA]</scope>
    <source>
        <strain evidence="11 12">FS5</strain>
    </source>
</reference>
<name>A0A1W6N3I2_9PROT</name>
<dbReference type="Gene3D" id="1.10.287.80">
    <property type="entry name" value="ATP synthase, gamma subunit, helix hairpin domain"/>
    <property type="match status" value="1"/>
</dbReference>
<keyword evidence="5 10" id="KW-0375">Hydrogen ion transport</keyword>
<evidence type="ECO:0000256" key="3">
    <source>
        <dbReference type="ARBA" id="ARBA00007681"/>
    </source>
</evidence>
<dbReference type="GO" id="GO:0005524">
    <property type="term" value="F:ATP binding"/>
    <property type="evidence" value="ECO:0007669"/>
    <property type="project" value="UniProtKB-UniRule"/>
</dbReference>
<evidence type="ECO:0000256" key="10">
    <source>
        <dbReference type="HAMAP-Rule" id="MF_00815"/>
    </source>
</evidence>
<evidence type="ECO:0000256" key="9">
    <source>
        <dbReference type="ARBA" id="ARBA00023310"/>
    </source>
</evidence>
<dbReference type="PANTHER" id="PTHR11693:SF22">
    <property type="entry name" value="ATP SYNTHASE SUBUNIT GAMMA, MITOCHONDRIAL"/>
    <property type="match status" value="1"/>
</dbReference>
<dbReference type="GO" id="GO:0045259">
    <property type="term" value="C:proton-transporting ATP synthase complex"/>
    <property type="evidence" value="ECO:0007669"/>
    <property type="project" value="UniProtKB-KW"/>
</dbReference>
<gene>
    <name evidence="10" type="primary">atpG</name>
    <name evidence="11" type="ORF">GQ61_02925</name>
</gene>
<dbReference type="GO" id="GO:0042777">
    <property type="term" value="P:proton motive force-driven plasma membrane ATP synthesis"/>
    <property type="evidence" value="ECO:0007669"/>
    <property type="project" value="UniProtKB-UniRule"/>
</dbReference>
<comment type="subunit">
    <text evidence="10">F-type ATPases have 2 components, CF(1) - the catalytic core - and CF(0) - the membrane proton channel. CF(1) has five subunits: alpha(3), beta(3), gamma(1), delta(1), epsilon(1). CF(0) has three main subunits: a, b and c.</text>
</comment>
<keyword evidence="9 10" id="KW-0066">ATP synthesis</keyword>
<sequence length="293" mass="33097">MSSLKELRSRKKSVQSTKKITAAMKMIAAAKLRYAQIQAQTSRPYADGMNNIFENLLSRAQNMDSLPPLLVGTGKDLCHLVVVLTSDRGLCGGFNNTVVRAATSFIEEQQKAGREIKIFCIGRKGYEQMRRKYGNLIIEKANAFAKPLFRDSVKITKKIVDEFSKDAFDHCTIIYNKFISALSQKVTRDQIIPFKKAHSEDRKLEMSSNALYEFEPKEDKLLQQLLPKNLSIQIFRALSESAASEHGARMTAMDSATRNAEDMIKDLELTYNRTRQAYITKELIEIISGAEAL</sequence>
<dbReference type="PROSITE" id="PS00153">
    <property type="entry name" value="ATPASE_GAMMA"/>
    <property type="match status" value="1"/>
</dbReference>
<dbReference type="OrthoDB" id="9812769at2"/>
<dbReference type="InterPro" id="IPR035968">
    <property type="entry name" value="ATP_synth_F1_ATPase_gsu"/>
</dbReference>
<evidence type="ECO:0000313" key="11">
    <source>
        <dbReference type="EMBL" id="ARN84447.1"/>
    </source>
</evidence>
<dbReference type="NCBIfam" id="TIGR01146">
    <property type="entry name" value="ATPsyn_F1gamma"/>
    <property type="match status" value="1"/>
</dbReference>
<keyword evidence="6 10" id="KW-0406">Ion transport</keyword>
<evidence type="ECO:0000256" key="5">
    <source>
        <dbReference type="ARBA" id="ARBA00022781"/>
    </source>
</evidence>
<dbReference type="PANTHER" id="PTHR11693">
    <property type="entry name" value="ATP SYNTHASE GAMMA CHAIN"/>
    <property type="match status" value="1"/>
</dbReference>
<keyword evidence="7 10" id="KW-0472">Membrane</keyword>
<dbReference type="Proteomes" id="UP000237351">
    <property type="component" value="Chromosome"/>
</dbReference>
<dbReference type="GO" id="GO:0046933">
    <property type="term" value="F:proton-transporting ATP synthase activity, rotational mechanism"/>
    <property type="evidence" value="ECO:0007669"/>
    <property type="project" value="UniProtKB-UniRule"/>
</dbReference>
<protein>
    <recommendedName>
        <fullName evidence="10">ATP synthase gamma chain</fullName>
    </recommendedName>
    <alternativeName>
        <fullName evidence="10">ATP synthase F1 sector gamma subunit</fullName>
    </alternativeName>
    <alternativeName>
        <fullName evidence="10">F-ATPase gamma subunit</fullName>
    </alternativeName>
</protein>
<comment type="function">
    <text evidence="1 10">Produces ATP from ADP in the presence of a proton gradient across the membrane. The gamma chain is believed to be important in regulating ATPase activity and the flow of protons through the CF(0) complex.</text>
</comment>
<dbReference type="PIRSF" id="PIRSF039089">
    <property type="entry name" value="ATP_synthase_gamma"/>
    <property type="match status" value="1"/>
</dbReference>
<dbReference type="RefSeq" id="WP_085783844.1">
    <property type="nucleotide sequence ID" value="NZ_CP008743.1"/>
</dbReference>
<keyword evidence="8 10" id="KW-0139">CF(1)</keyword>
<dbReference type="STRING" id="1414854.GQ61_02925"/>
<evidence type="ECO:0000256" key="2">
    <source>
        <dbReference type="ARBA" id="ARBA00004170"/>
    </source>
</evidence>
<dbReference type="NCBIfam" id="NF004146">
    <property type="entry name" value="PRK05621.1-4"/>
    <property type="match status" value="1"/>
</dbReference>
<dbReference type="FunFam" id="1.10.287.80:FF:000001">
    <property type="entry name" value="ATP synthase gamma chain"/>
    <property type="match status" value="1"/>
</dbReference>
<organism evidence="11 12">
    <name type="scientific">Candidatus Nucleicultrix amoebiphila FS5</name>
    <dbReference type="NCBI Taxonomy" id="1414854"/>
    <lineage>
        <taxon>Bacteria</taxon>
        <taxon>Pseudomonadati</taxon>
        <taxon>Pseudomonadota</taxon>
        <taxon>Alphaproteobacteria</taxon>
        <taxon>Holosporales</taxon>
        <taxon>Candidatus Nucleicultricaceae</taxon>
        <taxon>Candidatus Nucleicultrix</taxon>
    </lineage>
</organism>
<evidence type="ECO:0000256" key="1">
    <source>
        <dbReference type="ARBA" id="ARBA00003456"/>
    </source>
</evidence>
<dbReference type="Pfam" id="PF00231">
    <property type="entry name" value="ATP-synt"/>
    <property type="match status" value="1"/>
</dbReference>
<dbReference type="CDD" id="cd12151">
    <property type="entry name" value="F1-ATPase_gamma"/>
    <property type="match status" value="1"/>
</dbReference>
<evidence type="ECO:0000313" key="12">
    <source>
        <dbReference type="Proteomes" id="UP000237351"/>
    </source>
</evidence>